<name>A0AAE0D0K3_COLKA</name>
<dbReference type="Pfam" id="PF00004">
    <property type="entry name" value="AAA"/>
    <property type="match status" value="1"/>
</dbReference>
<dbReference type="InterPro" id="IPR027417">
    <property type="entry name" value="P-loop_NTPase"/>
</dbReference>
<gene>
    <name evidence="3" type="ORF">CKAH01_08061</name>
</gene>
<dbReference type="EMBL" id="VYYT01000467">
    <property type="protein sequence ID" value="KAK2734388.1"/>
    <property type="molecule type" value="Genomic_DNA"/>
</dbReference>
<dbReference type="Gene3D" id="3.40.50.300">
    <property type="entry name" value="P-loop containing nucleotide triphosphate hydrolases"/>
    <property type="match status" value="1"/>
</dbReference>
<dbReference type="PANTHER" id="PTHR46411">
    <property type="entry name" value="FAMILY ATPASE, PUTATIVE-RELATED"/>
    <property type="match status" value="1"/>
</dbReference>
<dbReference type="InterPro" id="IPR003593">
    <property type="entry name" value="AAA+_ATPase"/>
</dbReference>
<dbReference type="InterPro" id="IPR054289">
    <property type="entry name" value="DUF7025"/>
</dbReference>
<sequence length="553" mass="62607">MDIAKGLVNINLHQDPIIIPSPYVEIYYCERRIQEALDVAMDKSLCDQLRLLQKFREDYMARTVNDLHALEPSGLITFDLLSFIFAPGHPVVLTNRYLSHFPTHWTALLHSCHFIQDGRDDKNLELELRLKYTGFNGTVFGSVNTTITLDRFIGTKNITELPVYPIKYHPDHHNLLESLKVRGLEYSRLCLGGAKAPVAQKTFGSHVHYSGPVWELPPHDETRRQQSASWSSRSSFSSITSPNLSSATRVVEEFTGIPFDELTEMDLASFPPIIPGFTLTKRLWGFFLVSHVGQIDWNEEAFNSLHLESQRKDAVWRLVREHRLGTSMFDDVVAGKGRGLVFLLHGPPGSGKTMTAAEVVAESLQCPVYYTSGGELGLDMWEIESNLRLIFKRMQRWGAVLLFDEADTFMAQRSEDNIERNALVSILLRMLEYQSGILFLTTNRIDDFDTAFFSRIHVRLEFDKPGAPQRTLIWSYLAEKDGHAISQEEFAKLGNLPMDGRRIKNVLRVASLLCRSRDAAGKTTVDDVKKSLRISAGDPNDEGVEQAIQDFCG</sequence>
<evidence type="ECO:0000313" key="3">
    <source>
        <dbReference type="EMBL" id="KAK2734388.1"/>
    </source>
</evidence>
<organism evidence="3 4">
    <name type="scientific">Colletotrichum kahawae</name>
    <name type="common">Coffee berry disease fungus</name>
    <dbReference type="NCBI Taxonomy" id="34407"/>
    <lineage>
        <taxon>Eukaryota</taxon>
        <taxon>Fungi</taxon>
        <taxon>Dikarya</taxon>
        <taxon>Ascomycota</taxon>
        <taxon>Pezizomycotina</taxon>
        <taxon>Sordariomycetes</taxon>
        <taxon>Hypocreomycetidae</taxon>
        <taxon>Glomerellales</taxon>
        <taxon>Glomerellaceae</taxon>
        <taxon>Colletotrichum</taxon>
        <taxon>Colletotrichum gloeosporioides species complex</taxon>
    </lineage>
</organism>
<comment type="caution">
    <text evidence="3">The sequence shown here is derived from an EMBL/GenBank/DDBJ whole genome shotgun (WGS) entry which is preliminary data.</text>
</comment>
<feature type="domain" description="AAA+ ATPase" evidence="2">
    <location>
        <begin position="338"/>
        <end position="466"/>
    </location>
</feature>
<feature type="compositionally biased region" description="Low complexity" evidence="1">
    <location>
        <begin position="227"/>
        <end position="241"/>
    </location>
</feature>
<evidence type="ECO:0000256" key="1">
    <source>
        <dbReference type="SAM" id="MobiDB-lite"/>
    </source>
</evidence>
<proteinExistence type="predicted"/>
<keyword evidence="4" id="KW-1185">Reference proteome</keyword>
<evidence type="ECO:0000313" key="4">
    <source>
        <dbReference type="Proteomes" id="UP001281614"/>
    </source>
</evidence>
<feature type="region of interest" description="Disordered" evidence="1">
    <location>
        <begin position="216"/>
        <end position="241"/>
    </location>
</feature>
<dbReference type="GO" id="GO:0005524">
    <property type="term" value="F:ATP binding"/>
    <property type="evidence" value="ECO:0007669"/>
    <property type="project" value="InterPro"/>
</dbReference>
<dbReference type="CDD" id="cd19481">
    <property type="entry name" value="RecA-like_protease"/>
    <property type="match status" value="1"/>
</dbReference>
<dbReference type="Pfam" id="PF22942">
    <property type="entry name" value="DUF7025"/>
    <property type="match status" value="1"/>
</dbReference>
<protein>
    <submittedName>
        <fullName evidence="3">AAA family ATPase</fullName>
    </submittedName>
</protein>
<evidence type="ECO:0000259" key="2">
    <source>
        <dbReference type="SMART" id="SM00382"/>
    </source>
</evidence>
<dbReference type="SUPFAM" id="SSF52540">
    <property type="entry name" value="P-loop containing nucleoside triphosphate hydrolases"/>
    <property type="match status" value="1"/>
</dbReference>
<reference evidence="3" key="1">
    <citation type="submission" date="2023-02" db="EMBL/GenBank/DDBJ databases">
        <title>Colletotrichum kahawae CIFC_Que2 genome sequencing and assembly.</title>
        <authorList>
            <person name="Baroncelli R."/>
        </authorList>
    </citation>
    <scope>NUCLEOTIDE SEQUENCE</scope>
    <source>
        <strain evidence="3">CIFC_Que2</strain>
    </source>
</reference>
<accession>A0AAE0D0K3</accession>
<dbReference type="GO" id="GO:0016887">
    <property type="term" value="F:ATP hydrolysis activity"/>
    <property type="evidence" value="ECO:0007669"/>
    <property type="project" value="InterPro"/>
</dbReference>
<dbReference type="Proteomes" id="UP001281614">
    <property type="component" value="Unassembled WGS sequence"/>
</dbReference>
<dbReference type="AlphaFoldDB" id="A0AAE0D0K3"/>
<dbReference type="PANTHER" id="PTHR46411:SF3">
    <property type="entry name" value="AAA+ ATPASE DOMAIN-CONTAINING PROTEIN"/>
    <property type="match status" value="1"/>
</dbReference>
<dbReference type="SMART" id="SM00382">
    <property type="entry name" value="AAA"/>
    <property type="match status" value="1"/>
</dbReference>
<dbReference type="InterPro" id="IPR003959">
    <property type="entry name" value="ATPase_AAA_core"/>
</dbReference>